<accession>A0AAF0FB88</accession>
<evidence type="ECO:0000259" key="5">
    <source>
        <dbReference type="Pfam" id="PF10033"/>
    </source>
</evidence>
<evidence type="ECO:0000313" key="6">
    <source>
        <dbReference type="EMBL" id="WFD43106.1"/>
    </source>
</evidence>
<dbReference type="GO" id="GO:0005829">
    <property type="term" value="C:cytosol"/>
    <property type="evidence" value="ECO:0007669"/>
    <property type="project" value="TreeGrafter"/>
</dbReference>
<reference evidence="6" key="1">
    <citation type="submission" date="2023-02" db="EMBL/GenBank/DDBJ databases">
        <title>Mating type loci evolution in Malassezia.</title>
        <authorList>
            <person name="Coelho M.A."/>
        </authorList>
    </citation>
    <scope>NUCLEOTIDE SEQUENCE</scope>
    <source>
        <strain evidence="6">CBS 14136</strain>
    </source>
</reference>
<dbReference type="GO" id="GO:0034727">
    <property type="term" value="P:piecemeal microautophagy of the nucleus"/>
    <property type="evidence" value="ECO:0007669"/>
    <property type="project" value="TreeGrafter"/>
</dbReference>
<dbReference type="InterPro" id="IPR018731">
    <property type="entry name" value="Atg13_N"/>
</dbReference>
<keyword evidence="7" id="KW-1185">Reference proteome</keyword>
<evidence type="ECO:0000256" key="4">
    <source>
        <dbReference type="SAM" id="MobiDB-lite"/>
    </source>
</evidence>
<dbReference type="AlphaFoldDB" id="A0AAF0FB88"/>
<feature type="domain" description="Autophagy-related protein 13 N-terminal" evidence="5">
    <location>
        <begin position="22"/>
        <end position="227"/>
    </location>
</feature>
<feature type="region of interest" description="Disordered" evidence="4">
    <location>
        <begin position="576"/>
        <end position="608"/>
    </location>
</feature>
<gene>
    <name evidence="6" type="primary">ATG13</name>
    <name evidence="6" type="ORF">MPSI1_001759</name>
</gene>
<comment type="similarity">
    <text evidence="1 3">Belongs to the ATG13 family. Fungi subfamily.</text>
</comment>
<dbReference type="PANTHER" id="PTHR13430">
    <property type="match status" value="1"/>
</dbReference>
<proteinExistence type="inferred from homology"/>
<feature type="region of interest" description="Disordered" evidence="4">
    <location>
        <begin position="359"/>
        <end position="379"/>
    </location>
</feature>
<dbReference type="GO" id="GO:1990316">
    <property type="term" value="C:Atg1/ULK1 kinase complex"/>
    <property type="evidence" value="ECO:0007669"/>
    <property type="project" value="InterPro"/>
</dbReference>
<evidence type="ECO:0000256" key="2">
    <source>
        <dbReference type="ARBA" id="ARBA00023006"/>
    </source>
</evidence>
<dbReference type="Proteomes" id="UP001214628">
    <property type="component" value="Chromosome 2"/>
</dbReference>
<dbReference type="GO" id="GO:0000423">
    <property type="term" value="P:mitophagy"/>
    <property type="evidence" value="ECO:0007669"/>
    <property type="project" value="TreeGrafter"/>
</dbReference>
<evidence type="ECO:0000313" key="7">
    <source>
        <dbReference type="Proteomes" id="UP001214628"/>
    </source>
</evidence>
<name>A0AAF0FB88_9BASI</name>
<dbReference type="EMBL" id="CP118376">
    <property type="protein sequence ID" value="WFD43106.1"/>
    <property type="molecule type" value="Genomic_DNA"/>
</dbReference>
<dbReference type="PANTHER" id="PTHR13430:SF4">
    <property type="entry name" value="AUTOPHAGY-RELATED PROTEIN 13"/>
    <property type="match status" value="1"/>
</dbReference>
<dbReference type="InterPro" id="IPR036570">
    <property type="entry name" value="HORMA_dom_sf"/>
</dbReference>
<dbReference type="GO" id="GO:0034497">
    <property type="term" value="P:protein localization to phagophore assembly site"/>
    <property type="evidence" value="ECO:0007669"/>
    <property type="project" value="TreeGrafter"/>
</dbReference>
<keyword evidence="2 3" id="KW-0072">Autophagy</keyword>
<evidence type="ECO:0000256" key="3">
    <source>
        <dbReference type="RuleBase" id="RU361214"/>
    </source>
</evidence>
<dbReference type="GO" id="GO:0000407">
    <property type="term" value="C:phagophore assembly site"/>
    <property type="evidence" value="ECO:0007669"/>
    <property type="project" value="TreeGrafter"/>
</dbReference>
<sequence length="608" mass="66556">MTLVRPEASDAAHTIKLNTVLYHFYAKTAAIARESRTIANTGPVKHDKWFSLTLGEINSTRDTLRAWKTPSDPSTPKLCIDVRLKTSALQSDQVLVGCAPQGHGTRVIEIADRDTPNVLLERWTVDLEYANAHSLSPAKHEVTLPALYKSAIAHFRILYALARALPAHSLRKNSAMGPLESALQIEVEVADSNESAELGPDPKTWQMEGIQTPIGTLRSCIQYRACTELRIERRGAAAACVEARVPVQPAVTATPPTSLPSSPFFEDVSMPLEDSTWDTTPLEMSSPLLQRMWTQTEPICAPRSAPLTRYRMSSSIEPSSPDGLRVLFQNGNPNRQQVGFSPSSFRSLRMSPHGHFETHMRRRAETTQEGTSQGGGALPMRIQRYARQPSYRQRSFSRSLGGAADEMSCSARSWTQRIEQRRMMEQGMARDTSTTPISFSQKSPGSSRLFVNTAATQTPAFALSKPASISALYSSGSSAAAHASISSAAPKTPTATSPEDAADDLLGFVQMLDAPQAASRSAPHQYSGSSLTRMPRILPETSPRISLQKLPPQKIDDMLADLAESVQLPAMEQHFGGLNRRESSNSRTIRISSRNRDTDSSNALDIAY</sequence>
<evidence type="ECO:0000256" key="1">
    <source>
        <dbReference type="ARBA" id="ARBA00005246"/>
    </source>
</evidence>
<protein>
    <recommendedName>
        <fullName evidence="3">Autophagy-related protein 13</fullName>
    </recommendedName>
</protein>
<feature type="region of interest" description="Disordered" evidence="4">
    <location>
        <begin position="427"/>
        <end position="446"/>
    </location>
</feature>
<dbReference type="Pfam" id="PF10033">
    <property type="entry name" value="ATG13"/>
    <property type="match status" value="1"/>
</dbReference>
<feature type="compositionally biased region" description="Polar residues" evidence="4">
    <location>
        <begin position="431"/>
        <end position="446"/>
    </location>
</feature>
<organism evidence="6 7">
    <name type="scientific">Malassezia psittaci</name>
    <dbReference type="NCBI Taxonomy" id="1821823"/>
    <lineage>
        <taxon>Eukaryota</taxon>
        <taxon>Fungi</taxon>
        <taxon>Dikarya</taxon>
        <taxon>Basidiomycota</taxon>
        <taxon>Ustilaginomycotina</taxon>
        <taxon>Malasseziomycetes</taxon>
        <taxon>Malasseziales</taxon>
        <taxon>Malasseziaceae</taxon>
        <taxon>Malassezia</taxon>
    </lineage>
</organism>
<dbReference type="InterPro" id="IPR040182">
    <property type="entry name" value="ATG13"/>
</dbReference>
<dbReference type="Gene3D" id="3.30.900.10">
    <property type="entry name" value="HORMA domain"/>
    <property type="match status" value="1"/>
</dbReference>